<gene>
    <name evidence="7" type="ORF">TIFTF001_001651</name>
</gene>
<comment type="caution">
    <text evidence="7">The sequence shown here is derived from an EMBL/GenBank/DDBJ whole genome shotgun (WGS) entry which is preliminary data.</text>
</comment>
<evidence type="ECO:0000256" key="2">
    <source>
        <dbReference type="ARBA" id="ARBA00022448"/>
    </source>
</evidence>
<keyword evidence="2" id="KW-0813">Transport</keyword>
<evidence type="ECO:0000256" key="6">
    <source>
        <dbReference type="SAM" id="Phobius"/>
    </source>
</evidence>
<dbReference type="Proteomes" id="UP001187192">
    <property type="component" value="Unassembled WGS sequence"/>
</dbReference>
<dbReference type="EMBL" id="BTGU01000002">
    <property type="protein sequence ID" value="GMN27453.1"/>
    <property type="molecule type" value="Genomic_DNA"/>
</dbReference>
<dbReference type="PANTHER" id="PTHR45724:SF11">
    <property type="entry name" value="AQUAPORIN NIP5-1-RELATED"/>
    <property type="match status" value="1"/>
</dbReference>
<proteinExistence type="predicted"/>
<keyword evidence="4 6" id="KW-1133">Transmembrane helix</keyword>
<name>A0AA87Z138_FICCA</name>
<evidence type="ECO:0000256" key="1">
    <source>
        <dbReference type="ARBA" id="ARBA00004141"/>
    </source>
</evidence>
<feature type="transmembrane region" description="Helical" evidence="6">
    <location>
        <begin position="243"/>
        <end position="263"/>
    </location>
</feature>
<dbReference type="InterPro" id="IPR022357">
    <property type="entry name" value="MIP_CS"/>
</dbReference>
<feature type="transmembrane region" description="Helical" evidence="6">
    <location>
        <begin position="320"/>
        <end position="338"/>
    </location>
</feature>
<keyword evidence="5 6" id="KW-0472">Membrane</keyword>
<dbReference type="PRINTS" id="PR00783">
    <property type="entry name" value="MINTRINSICP"/>
</dbReference>
<dbReference type="Gene3D" id="1.20.1080.10">
    <property type="entry name" value="Glycerol uptake facilitator protein"/>
    <property type="match status" value="2"/>
</dbReference>
<feature type="transmembrane region" description="Helical" evidence="6">
    <location>
        <begin position="210"/>
        <end position="231"/>
    </location>
</feature>
<evidence type="ECO:0000313" key="8">
    <source>
        <dbReference type="Proteomes" id="UP001187192"/>
    </source>
</evidence>
<evidence type="ECO:0000256" key="5">
    <source>
        <dbReference type="ARBA" id="ARBA00023136"/>
    </source>
</evidence>
<accession>A0AA87Z138</accession>
<evidence type="ECO:0000313" key="7">
    <source>
        <dbReference type="EMBL" id="GMN27453.1"/>
    </source>
</evidence>
<feature type="transmembrane region" description="Helical" evidence="6">
    <location>
        <begin position="171"/>
        <end position="190"/>
    </location>
</feature>
<feature type="transmembrane region" description="Helical" evidence="6">
    <location>
        <begin position="141"/>
        <end position="159"/>
    </location>
</feature>
<dbReference type="PROSITE" id="PS00221">
    <property type="entry name" value="MIP"/>
    <property type="match status" value="2"/>
</dbReference>
<dbReference type="InterPro" id="IPR034294">
    <property type="entry name" value="Aquaporin_transptr"/>
</dbReference>
<protein>
    <submittedName>
        <fullName evidence="7">Uncharacterized protein</fullName>
    </submittedName>
</protein>
<dbReference type="GO" id="GO:0015267">
    <property type="term" value="F:channel activity"/>
    <property type="evidence" value="ECO:0007669"/>
    <property type="project" value="InterPro"/>
</dbReference>
<feature type="transmembrane region" description="Helical" evidence="6">
    <location>
        <begin position="358"/>
        <end position="378"/>
    </location>
</feature>
<feature type="transmembrane region" description="Helical" evidence="6">
    <location>
        <begin position="100"/>
        <end position="121"/>
    </location>
</feature>
<dbReference type="AlphaFoldDB" id="A0AA87Z138"/>
<dbReference type="PANTHER" id="PTHR45724">
    <property type="entry name" value="AQUAPORIN NIP2-1"/>
    <property type="match status" value="1"/>
</dbReference>
<keyword evidence="3 6" id="KW-0812">Transmembrane</keyword>
<feature type="transmembrane region" description="Helical" evidence="6">
    <location>
        <begin position="56"/>
        <end position="79"/>
    </location>
</feature>
<reference evidence="7" key="1">
    <citation type="submission" date="2023-07" db="EMBL/GenBank/DDBJ databases">
        <title>draft genome sequence of fig (Ficus carica).</title>
        <authorList>
            <person name="Takahashi T."/>
            <person name="Nishimura K."/>
        </authorList>
    </citation>
    <scope>NUCLEOTIDE SEQUENCE</scope>
</reference>
<organism evidence="7 8">
    <name type="scientific">Ficus carica</name>
    <name type="common">Common fig</name>
    <dbReference type="NCBI Taxonomy" id="3494"/>
    <lineage>
        <taxon>Eukaryota</taxon>
        <taxon>Viridiplantae</taxon>
        <taxon>Streptophyta</taxon>
        <taxon>Embryophyta</taxon>
        <taxon>Tracheophyta</taxon>
        <taxon>Spermatophyta</taxon>
        <taxon>Magnoliopsida</taxon>
        <taxon>eudicotyledons</taxon>
        <taxon>Gunneridae</taxon>
        <taxon>Pentapetalae</taxon>
        <taxon>rosids</taxon>
        <taxon>fabids</taxon>
        <taxon>Rosales</taxon>
        <taxon>Moraceae</taxon>
        <taxon>Ficeae</taxon>
        <taxon>Ficus</taxon>
    </lineage>
</organism>
<dbReference type="InterPro" id="IPR023271">
    <property type="entry name" value="Aquaporin-like"/>
</dbReference>
<sequence length="507" mass="53262">MSTSALQNPGFKCFPESNVSFIRKLGAEFVGTFIMIFAAAAAPIVNQKYDGAETLIGNAASAGLAVMVVILSTGHISGAHLNPAVTIAFAALRHFPWSQVVPYIAVQVLASLSASFALKGVFHPFMSGGVTVPEVSHGKAFALEFIVTFILMFIITAVATDTRAAGELAGIAIGATVLLDILIAGPTTGASMNPVRTLGPAVAAGNYKGVWIYMVAPPLGALAGAATYTALKPSHINRPPNRLGAEFVGTFIMIFTAAAAPIANQKYHNEPAATIIWNAAAAGLSVMAVILSTGHISGAHLNPAVTVAFATQRHFPWAQVLPYIAIQVSASISASFTLKEVFDPFMPGGVTVPTVSNGKAFAFEFIATFILMFVNMAMADKRAVRTVLLNNLVAGPATGASMNPVRTLGPAIAAGNYYGLWIYMVAPPLGALAGAATYTAVKILDRPPNQAHGDYNGQDDTAASYVPLSPALGNFRNYHLLVYVHDLDLKSSKFKDEWPLMRNGRLS</sequence>
<dbReference type="SUPFAM" id="SSF81338">
    <property type="entry name" value="Aquaporin-like"/>
    <property type="match status" value="2"/>
</dbReference>
<dbReference type="InterPro" id="IPR000425">
    <property type="entry name" value="MIP"/>
</dbReference>
<dbReference type="Pfam" id="PF00230">
    <property type="entry name" value="MIP"/>
    <property type="match status" value="2"/>
</dbReference>
<evidence type="ECO:0000256" key="4">
    <source>
        <dbReference type="ARBA" id="ARBA00022989"/>
    </source>
</evidence>
<comment type="subcellular location">
    <subcellularLocation>
        <location evidence="1">Membrane</location>
        <topology evidence="1">Multi-pass membrane protein</topology>
    </subcellularLocation>
</comment>
<feature type="transmembrane region" description="Helical" evidence="6">
    <location>
        <begin position="275"/>
        <end position="299"/>
    </location>
</feature>
<evidence type="ECO:0000256" key="3">
    <source>
        <dbReference type="ARBA" id="ARBA00022692"/>
    </source>
</evidence>
<keyword evidence="8" id="KW-1185">Reference proteome</keyword>
<feature type="transmembrane region" description="Helical" evidence="6">
    <location>
        <begin position="25"/>
        <end position="44"/>
    </location>
</feature>
<dbReference type="GO" id="GO:0016020">
    <property type="term" value="C:membrane"/>
    <property type="evidence" value="ECO:0007669"/>
    <property type="project" value="UniProtKB-SubCell"/>
</dbReference>